<accession>A0AA39FWH3</accession>
<feature type="transmembrane region" description="Helical" evidence="1">
    <location>
        <begin position="330"/>
        <end position="351"/>
    </location>
</feature>
<dbReference type="Gene3D" id="1.20.1070.10">
    <property type="entry name" value="Rhodopsin 7-helix transmembrane proteins"/>
    <property type="match status" value="1"/>
</dbReference>
<name>A0AA39FWH3_9HYME</name>
<proteinExistence type="predicted"/>
<protein>
    <recommendedName>
        <fullName evidence="5">G-protein coupled receptors family 2 profile 2 domain-containing protein</fullName>
    </recommendedName>
</protein>
<reference evidence="3" key="1">
    <citation type="journal article" date="2023" name="bioRxiv">
        <title>Scaffold-level genome assemblies of two parasitoid biocontrol wasps reveal the parthenogenesis mechanism and an associated novel virus.</title>
        <authorList>
            <person name="Inwood S."/>
            <person name="Skelly J."/>
            <person name="Guhlin J."/>
            <person name="Harrop T."/>
            <person name="Goldson S."/>
            <person name="Dearden P."/>
        </authorList>
    </citation>
    <scope>NUCLEOTIDE SEQUENCE</scope>
    <source>
        <strain evidence="3">Irish</strain>
        <tissue evidence="3">Whole body</tissue>
    </source>
</reference>
<dbReference type="GO" id="GO:0005886">
    <property type="term" value="C:plasma membrane"/>
    <property type="evidence" value="ECO:0007669"/>
    <property type="project" value="TreeGrafter"/>
</dbReference>
<keyword evidence="1" id="KW-0812">Transmembrane</keyword>
<feature type="chain" id="PRO_5041222915" description="G-protein coupled receptors family 2 profile 2 domain-containing protein" evidence="2">
    <location>
        <begin position="18"/>
        <end position="430"/>
    </location>
</feature>
<dbReference type="InterPro" id="IPR051384">
    <property type="entry name" value="Mth_GPCR"/>
</dbReference>
<feature type="signal peptide" evidence="2">
    <location>
        <begin position="1"/>
        <end position="17"/>
    </location>
</feature>
<reference evidence="3" key="2">
    <citation type="submission" date="2023-03" db="EMBL/GenBank/DDBJ databases">
        <authorList>
            <person name="Inwood S.N."/>
            <person name="Skelly J.G."/>
            <person name="Guhlin J."/>
            <person name="Harrop T.W.R."/>
            <person name="Goldson S.G."/>
            <person name="Dearden P.K."/>
        </authorList>
    </citation>
    <scope>NUCLEOTIDE SEQUENCE</scope>
    <source>
        <strain evidence="3">Irish</strain>
        <tissue evidence="3">Whole body</tissue>
    </source>
</reference>
<dbReference type="PANTHER" id="PTHR47154">
    <property type="entry name" value="G-PROTEIN COUPLED RECEPTOR MTH-RELATED"/>
    <property type="match status" value="1"/>
</dbReference>
<evidence type="ECO:0008006" key="5">
    <source>
        <dbReference type="Google" id="ProtNLM"/>
    </source>
</evidence>
<feature type="transmembrane region" description="Helical" evidence="1">
    <location>
        <begin position="115"/>
        <end position="142"/>
    </location>
</feature>
<feature type="transmembrane region" description="Helical" evidence="1">
    <location>
        <begin position="357"/>
        <end position="375"/>
    </location>
</feature>
<feature type="transmembrane region" description="Helical" evidence="1">
    <location>
        <begin position="237"/>
        <end position="262"/>
    </location>
</feature>
<evidence type="ECO:0000313" key="4">
    <source>
        <dbReference type="Proteomes" id="UP001168990"/>
    </source>
</evidence>
<feature type="transmembrane region" description="Helical" evidence="1">
    <location>
        <begin position="186"/>
        <end position="209"/>
    </location>
</feature>
<feature type="transmembrane region" description="Helical" evidence="1">
    <location>
        <begin position="282"/>
        <end position="305"/>
    </location>
</feature>
<dbReference type="AlphaFoldDB" id="A0AA39FWH3"/>
<feature type="transmembrane region" description="Helical" evidence="1">
    <location>
        <begin position="154"/>
        <end position="174"/>
    </location>
</feature>
<evidence type="ECO:0000256" key="1">
    <source>
        <dbReference type="SAM" id="Phobius"/>
    </source>
</evidence>
<dbReference type="Proteomes" id="UP001168990">
    <property type="component" value="Unassembled WGS sequence"/>
</dbReference>
<organism evidence="3 4">
    <name type="scientific">Microctonus aethiopoides</name>
    <dbReference type="NCBI Taxonomy" id="144406"/>
    <lineage>
        <taxon>Eukaryota</taxon>
        <taxon>Metazoa</taxon>
        <taxon>Ecdysozoa</taxon>
        <taxon>Arthropoda</taxon>
        <taxon>Hexapoda</taxon>
        <taxon>Insecta</taxon>
        <taxon>Pterygota</taxon>
        <taxon>Neoptera</taxon>
        <taxon>Endopterygota</taxon>
        <taxon>Hymenoptera</taxon>
        <taxon>Apocrita</taxon>
        <taxon>Ichneumonoidea</taxon>
        <taxon>Braconidae</taxon>
        <taxon>Euphorinae</taxon>
        <taxon>Microctonus</taxon>
    </lineage>
</organism>
<keyword evidence="2" id="KW-0732">Signal</keyword>
<dbReference type="EMBL" id="JAQQBS010000001">
    <property type="protein sequence ID" value="KAK0176494.1"/>
    <property type="molecule type" value="Genomic_DNA"/>
</dbReference>
<comment type="caution">
    <text evidence="3">The sequence shown here is derived from an EMBL/GenBank/DDBJ whole genome shotgun (WGS) entry which is preliminary data.</text>
</comment>
<gene>
    <name evidence="3" type="ORF">PV328_000625</name>
</gene>
<evidence type="ECO:0000313" key="3">
    <source>
        <dbReference type="EMBL" id="KAK0176494.1"/>
    </source>
</evidence>
<keyword evidence="1" id="KW-0472">Membrane</keyword>
<evidence type="ECO:0000256" key="2">
    <source>
        <dbReference type="SAM" id="SignalP"/>
    </source>
</evidence>
<keyword evidence="1" id="KW-1133">Transmembrane helix</keyword>
<keyword evidence="4" id="KW-1185">Reference proteome</keyword>
<dbReference type="GO" id="GO:0008528">
    <property type="term" value="F:G protein-coupled peptide receptor activity"/>
    <property type="evidence" value="ECO:0007669"/>
    <property type="project" value="TreeGrafter"/>
</dbReference>
<dbReference type="PANTHER" id="PTHR47154:SF2">
    <property type="entry name" value="G-PROTEIN COUPLED RECEPTOR MTH-RELATED"/>
    <property type="match status" value="1"/>
</dbReference>
<sequence length="430" mass="49318">MFATIAVILFVPSFAVSNTVLPKCCHNGYTLDDRFHCTVIPDNITTLIHQSVNETEVKHTDCLINVAVSSEMDINVTNDGTCTDSLINGTVIILFCANNSVEYQQCDSLLKVLDFWGASMVILATILYTIPYVIIVILYCAIPALRIRAYDKSVVAFNASYVILNCLLIFIGSFELCHKILPNVVYGILGLMILFLTQASVLWLFIICFDMTSVITRFHWAPDSDSKKRDDKKKFRIYSACVWGMSLLPTVIAIIMEFNFFLPQDSLWRPNFSHFHSNNHNISLVVYTILMPVLVLLTNTILFIYTTYKMIKIQRENAILNVVKNAKKKYFIYLKLYLIMDAPWLSGALSAIYPNLWIFKFFRILQPILMLIIIIPKKNMIKAFDFLKTTCRHYYIKLSRNIIINSHSKESSEDQNKNCIALKENITNIE</sequence>